<comment type="caution">
    <text evidence="2">The sequence shown here is derived from an EMBL/GenBank/DDBJ whole genome shotgun (WGS) entry which is preliminary data.</text>
</comment>
<keyword evidence="1" id="KW-0812">Transmembrane</keyword>
<reference evidence="2" key="1">
    <citation type="submission" date="2020-10" db="EMBL/GenBank/DDBJ databases">
        <authorList>
            <person name="Gilroy R."/>
        </authorList>
    </citation>
    <scope>NUCLEOTIDE SEQUENCE</scope>
    <source>
        <strain evidence="2">35461</strain>
    </source>
</reference>
<feature type="transmembrane region" description="Helical" evidence="1">
    <location>
        <begin position="48"/>
        <end position="69"/>
    </location>
</feature>
<evidence type="ECO:0000256" key="1">
    <source>
        <dbReference type="SAM" id="Phobius"/>
    </source>
</evidence>
<evidence type="ECO:0000313" key="2">
    <source>
        <dbReference type="EMBL" id="HIV09586.1"/>
    </source>
</evidence>
<evidence type="ECO:0000313" key="3">
    <source>
        <dbReference type="Proteomes" id="UP000886845"/>
    </source>
</evidence>
<organism evidence="2 3">
    <name type="scientific">Candidatus Spyradenecus faecavium</name>
    <dbReference type="NCBI Taxonomy" id="2840947"/>
    <lineage>
        <taxon>Bacteria</taxon>
        <taxon>Pseudomonadati</taxon>
        <taxon>Lentisphaerota</taxon>
        <taxon>Lentisphaeria</taxon>
        <taxon>Lentisphaerales</taxon>
        <taxon>Lentisphaeraceae</taxon>
        <taxon>Lentisphaeraceae incertae sedis</taxon>
        <taxon>Candidatus Spyradenecus</taxon>
    </lineage>
</organism>
<dbReference type="Proteomes" id="UP000886845">
    <property type="component" value="Unassembled WGS sequence"/>
</dbReference>
<keyword evidence="1" id="KW-1133">Transmembrane helix</keyword>
<keyword evidence="1" id="KW-0472">Membrane</keyword>
<feature type="non-terminal residue" evidence="2">
    <location>
        <position position="1"/>
    </location>
</feature>
<sequence>SAAVRLLLEDSLPPLWRDRFRALMARDPTTRHWPRPAQRRGLMGRRAWLALGVGAAAGLGAGALGLGLLRRGGGAPETATPDPAAADWAAGRPLTLGPGARAEVGPAFATRLPGLTLGRQARLDFRMEGQAWRLGPATIDDTATLALHGPGRLTVPADPKQGFRGALRLEGGAEAHFEGVCGGPPAVVLTRGATLTVPGNNLRLAQQFRLLDLSEGGTFRYRGKRLFLNLPDSAPVRLGQGALFEAHWVAFGGRFHAVAGGGALDGDGHVYGDLRLSAEAGATLDLRGRVMMYDYWKRGRVIVTAENAGTVRLGAERLLPLCALLFEGGRTLLCAAAAQDTEANWCTEKTCHDWRVRAGATLAGTGSATFSKDARLVVEAGGVLEGGEAGRGTLTLSRVALQAGAVLACRGGTVAVGALEAQGPVTVRLDGAAPGTLLTWRTLAGATPTFLAEGLPAGRILRVEANALTLT</sequence>
<protein>
    <submittedName>
        <fullName evidence="2">Uncharacterized protein</fullName>
    </submittedName>
</protein>
<proteinExistence type="predicted"/>
<dbReference type="AlphaFoldDB" id="A0A9D1NMV9"/>
<accession>A0A9D1NMV9</accession>
<dbReference type="EMBL" id="DVOR01000183">
    <property type="protein sequence ID" value="HIV09586.1"/>
    <property type="molecule type" value="Genomic_DNA"/>
</dbReference>
<name>A0A9D1NMV9_9BACT</name>
<reference evidence="2" key="2">
    <citation type="journal article" date="2021" name="PeerJ">
        <title>Extensive microbial diversity within the chicken gut microbiome revealed by metagenomics and culture.</title>
        <authorList>
            <person name="Gilroy R."/>
            <person name="Ravi A."/>
            <person name="Getino M."/>
            <person name="Pursley I."/>
            <person name="Horton D.L."/>
            <person name="Alikhan N.F."/>
            <person name="Baker D."/>
            <person name="Gharbi K."/>
            <person name="Hall N."/>
            <person name="Watson M."/>
            <person name="Adriaenssens E.M."/>
            <person name="Foster-Nyarko E."/>
            <person name="Jarju S."/>
            <person name="Secka A."/>
            <person name="Antonio M."/>
            <person name="Oren A."/>
            <person name="Chaudhuri R.R."/>
            <person name="La Ragione R."/>
            <person name="Hildebrand F."/>
            <person name="Pallen M.J."/>
        </authorList>
    </citation>
    <scope>NUCLEOTIDE SEQUENCE</scope>
    <source>
        <strain evidence="2">35461</strain>
    </source>
</reference>
<gene>
    <name evidence="2" type="ORF">IAC79_05700</name>
</gene>